<proteinExistence type="predicted"/>
<accession>F5S9N3</accession>
<keyword evidence="1" id="KW-1133">Transmembrane helix</keyword>
<feature type="transmembrane region" description="Helical" evidence="1">
    <location>
        <begin position="70"/>
        <end position="87"/>
    </location>
</feature>
<name>F5S9N3_KINKI</name>
<dbReference type="STRING" id="504.KKKWG1_0247"/>
<dbReference type="AlphaFoldDB" id="F5S9N3"/>
<feature type="transmembrane region" description="Helical" evidence="1">
    <location>
        <begin position="140"/>
        <end position="160"/>
    </location>
</feature>
<sequence>MNMNKLLNKIFNWLIGKEEQGLDERQQQLINAFYARLGKLASRLTFFAVLLDTVFYILKSIQLLGWQPRVPAVVFIMVYGAFFNLYYPKNIEEELLNPDDFTEIKMQQKMRNIVKRAIVTFMATCVGLVFLLYINDPTAPLWFMMPFILMVAISVAWFVIAEERKLLQQQAQIMQQQQNQHDE</sequence>
<keyword evidence="1" id="KW-0812">Transmembrane</keyword>
<comment type="caution">
    <text evidence="2">The sequence shown here is derived from an EMBL/GenBank/DDBJ whole genome shotgun (WGS) entry which is preliminary data.</text>
</comment>
<evidence type="ECO:0000256" key="1">
    <source>
        <dbReference type="SAM" id="Phobius"/>
    </source>
</evidence>
<reference evidence="2 3" key="1">
    <citation type="submission" date="2011-04" db="EMBL/GenBank/DDBJ databases">
        <authorList>
            <person name="Muzny D."/>
            <person name="Qin X."/>
            <person name="Deng J."/>
            <person name="Jiang H."/>
            <person name="Liu Y."/>
            <person name="Qu J."/>
            <person name="Song X.-Z."/>
            <person name="Zhang L."/>
            <person name="Thornton R."/>
            <person name="Coyle M."/>
            <person name="Francisco L."/>
            <person name="Jackson L."/>
            <person name="Javaid M."/>
            <person name="Korchina V."/>
            <person name="Kovar C."/>
            <person name="Mata R."/>
            <person name="Mathew T."/>
            <person name="Ngo R."/>
            <person name="Nguyen L."/>
            <person name="Nguyen N."/>
            <person name="Okwuonu G."/>
            <person name="Ongeri F."/>
            <person name="Pham C."/>
            <person name="Simmons D."/>
            <person name="Wilczek-Boney K."/>
            <person name="Hale W."/>
            <person name="Jakkamsetti A."/>
            <person name="Pham P."/>
            <person name="Ruth R."/>
            <person name="San Lucas F."/>
            <person name="Warren J."/>
            <person name="Zhang J."/>
            <person name="Zhao Z."/>
            <person name="Zhou C."/>
            <person name="Zhu D."/>
            <person name="Lee S."/>
            <person name="Bess C."/>
            <person name="Blankenburg K."/>
            <person name="Forbes L."/>
            <person name="Fu Q."/>
            <person name="Gubbala S."/>
            <person name="Hirani K."/>
            <person name="Jayaseelan J.C."/>
            <person name="Lara F."/>
            <person name="Munidasa M."/>
            <person name="Palculict T."/>
            <person name="Patil S."/>
            <person name="Pu L.-L."/>
            <person name="Saada N."/>
            <person name="Tang L."/>
            <person name="Weissenberger G."/>
            <person name="Zhu Y."/>
            <person name="Hemphill L."/>
            <person name="Shang Y."/>
            <person name="Youmans B."/>
            <person name="Ayvaz T."/>
            <person name="Ross M."/>
            <person name="Santibanez J."/>
            <person name="Aqrawi P."/>
            <person name="Gross S."/>
            <person name="Joshi V."/>
            <person name="Fowler G."/>
            <person name="Nazareth L."/>
            <person name="Reid J."/>
            <person name="Worley K."/>
            <person name="Petrosino J."/>
            <person name="Highlander S."/>
            <person name="Gibbs R."/>
        </authorList>
    </citation>
    <scope>NUCLEOTIDE SEQUENCE [LARGE SCALE GENOMIC DNA]</scope>
    <source>
        <strain evidence="2 3">ATCC 23330</strain>
    </source>
</reference>
<feature type="transmembrane region" description="Helical" evidence="1">
    <location>
        <begin position="113"/>
        <end position="134"/>
    </location>
</feature>
<keyword evidence="3" id="KW-1185">Reference proteome</keyword>
<protein>
    <submittedName>
        <fullName evidence="2">Uncharacterized protein</fullName>
    </submittedName>
</protein>
<dbReference type="Proteomes" id="UP000004207">
    <property type="component" value="Unassembled WGS sequence"/>
</dbReference>
<keyword evidence="1" id="KW-0472">Membrane</keyword>
<evidence type="ECO:0000313" key="3">
    <source>
        <dbReference type="Proteomes" id="UP000004207"/>
    </source>
</evidence>
<organism evidence="2 3">
    <name type="scientific">Kingella kingae ATCC 23330</name>
    <dbReference type="NCBI Taxonomy" id="887327"/>
    <lineage>
        <taxon>Bacteria</taxon>
        <taxon>Pseudomonadati</taxon>
        <taxon>Pseudomonadota</taxon>
        <taxon>Betaproteobacteria</taxon>
        <taxon>Neisseriales</taxon>
        <taxon>Neisseriaceae</taxon>
        <taxon>Kingella</taxon>
    </lineage>
</organism>
<feature type="transmembrane region" description="Helical" evidence="1">
    <location>
        <begin position="40"/>
        <end position="58"/>
    </location>
</feature>
<dbReference type="eggNOG" id="ENOG5033PS4">
    <property type="taxonomic scope" value="Bacteria"/>
</dbReference>
<evidence type="ECO:0000313" key="2">
    <source>
        <dbReference type="EMBL" id="EGK07033.1"/>
    </source>
</evidence>
<gene>
    <name evidence="2" type="ORF">HMPREF0476_1916</name>
</gene>
<dbReference type="EMBL" id="AFHS01000065">
    <property type="protein sequence ID" value="EGK07033.1"/>
    <property type="molecule type" value="Genomic_DNA"/>
</dbReference>
<dbReference type="HOGENOM" id="CLU_1487171_0_0_4"/>